<dbReference type="RefSeq" id="WP_008825722.1">
    <property type="nucleotide sequence ID" value="NZ_AFNU02000003.1"/>
</dbReference>
<dbReference type="STRING" id="1033810.HLPCO_001205"/>
<dbReference type="InterPro" id="IPR027417">
    <property type="entry name" value="P-loop_NTPase"/>
</dbReference>
<keyword evidence="1" id="KW-0175">Coiled coil</keyword>
<keyword evidence="3" id="KW-1185">Reference proteome</keyword>
<dbReference type="InParanoid" id="F7Q1E6"/>
<evidence type="ECO:0000256" key="1">
    <source>
        <dbReference type="SAM" id="Coils"/>
    </source>
</evidence>
<organism evidence="2 3">
    <name type="scientific">Haloplasma contractile SSD-17B</name>
    <dbReference type="NCBI Taxonomy" id="1033810"/>
    <lineage>
        <taxon>Bacteria</taxon>
        <taxon>Bacillati</taxon>
        <taxon>Mycoplasmatota</taxon>
        <taxon>Mollicutes</taxon>
        <taxon>Haloplasmatales</taxon>
        <taxon>Haloplasmataceae</taxon>
        <taxon>Haloplasma</taxon>
    </lineage>
</organism>
<dbReference type="Gene3D" id="1.10.287.1490">
    <property type="match status" value="1"/>
</dbReference>
<dbReference type="Gene3D" id="3.40.50.300">
    <property type="entry name" value="P-loop containing nucleotide triphosphate hydrolases"/>
    <property type="match status" value="1"/>
</dbReference>
<dbReference type="PANTHER" id="PTHR32182">
    <property type="entry name" value="DNA REPLICATION AND REPAIR PROTEIN RECF"/>
    <property type="match status" value="1"/>
</dbReference>
<evidence type="ECO:0000313" key="2">
    <source>
        <dbReference type="EMBL" id="ERJ12865.1"/>
    </source>
</evidence>
<dbReference type="Proteomes" id="UP000005707">
    <property type="component" value="Unassembled WGS sequence"/>
</dbReference>
<name>F7Q1E6_9MOLU</name>
<dbReference type="OrthoDB" id="174137at2"/>
<dbReference type="CDD" id="cd00267">
    <property type="entry name" value="ABC_ATPase"/>
    <property type="match status" value="1"/>
</dbReference>
<dbReference type="GO" id="GO:0000731">
    <property type="term" value="P:DNA synthesis involved in DNA repair"/>
    <property type="evidence" value="ECO:0007669"/>
    <property type="project" value="TreeGrafter"/>
</dbReference>
<feature type="coiled-coil region" evidence="1">
    <location>
        <begin position="828"/>
        <end position="878"/>
    </location>
</feature>
<dbReference type="GO" id="GO:0006302">
    <property type="term" value="P:double-strand break repair"/>
    <property type="evidence" value="ECO:0007669"/>
    <property type="project" value="TreeGrafter"/>
</dbReference>
<reference evidence="2 3" key="2">
    <citation type="journal article" date="2013" name="PLoS ONE">
        <title>INDIGO - INtegrated Data Warehouse of MIcrobial GenOmes with Examples from the Red Sea Extremophiles.</title>
        <authorList>
            <person name="Alam I."/>
            <person name="Antunes A."/>
            <person name="Kamau A.A."/>
            <person name="Ba Alawi W."/>
            <person name="Kalkatawi M."/>
            <person name="Stingl U."/>
            <person name="Bajic V.B."/>
        </authorList>
    </citation>
    <scope>NUCLEOTIDE SEQUENCE [LARGE SCALE GENOMIC DNA]</scope>
    <source>
        <strain evidence="2 3">SSD-17B</strain>
    </source>
</reference>
<dbReference type="PANTHER" id="PTHR32182:SF0">
    <property type="entry name" value="DNA REPLICATION AND REPAIR PROTEIN RECF"/>
    <property type="match status" value="1"/>
</dbReference>
<sequence length="1076" mass="126477">MKRLMKIKLINWHGFVNETVEVNGNCVITGENGAGKSTLLDAVQYVITGGKVKFNSAANMKARRDLEGYVRCKIGTDKKTYLREGDVTSHVALEFYDDLSERSVVLGVAIDVSSNQTRPKEQFYCIDDKRITEAWYIKDRVPVKINDFKKIIRNFSSTLPMTKGESRLLMLNKLDINDVKYVELLPKALAFKPIDNVKDFVYNFLLDDKPINIDKLRETTKAYHHFGTLLCDVKTKLDDLQTIVDTYKQLEQKKKQQNLYKNIVTFSERDLFLHKIGDRTKTIESLQEQINERKDRINGVEVEQKKLDVKKKELIKQMSSLGQNNEKEEIKNKILVKEEELKGLKQQYDYVLNQLKTVITQLEGITEQLTSKANHDLLYELKQFELNQNHIDKFRHILQKIIDTYDDLKEKNREKLMFLKQKEKELNQEVRDKRETLTNLEQKEVPYRREISELRQTIQEEIRKQGYPDFKVHVFCECLEINDDLWRDAIEGYLNSQRFDLIVSPQFFDKALTIYEQVKFKKKIYGVGLVNTGKISIYKGTHPGSLSSKVDTNNIHARLYANMLLNRVVCCEQVNELKNHRTAITPTCMVYNNYTARQIHANVYKTPFIGRDAIKKQVTKYRDDLNELTAKKYEIEQEISKVNGIIEQLGTKKLYEILSNTHYIRTYYKELSDLNDLKEAAEHVELDDHYLTLERNLDTLDETSRGLNKQINELYTEIGSLKKQKSELSNELNDTENKMAKLDEEIDDLIERNHNHYTESKEAYNEMLKEIEFIDVIDQCKKQLDENQKTITSLYSQLKVLKNEYNYKYQSSFDENEKTIKPYIETFEKIKNSTLLDYEEKVQELREKTELEFKEHFIAKLQENIKKSHKEIRVLNEALEGKQFGKDAYQFVFTPSRGKEKYYKLIMDDSILENFSLYSDVMDPKSSAILHELLEKITEDDKESESLINDFTDYRKYMDYDIKILHDNGDTSSFSKVCREKSGGETQTPYYVIIAASFVKLFNQDSAGIVLYDEAFNNMDESRIQTMMEFYQSLNMQMMIAVPPQRMETLMPYMSTVLVVIKEKDYTYIEPFNHHF</sequence>
<feature type="coiled-coil region" evidence="1">
    <location>
        <begin position="283"/>
        <end position="347"/>
    </location>
</feature>
<protein>
    <submittedName>
        <fullName evidence="2">ATPase protein</fullName>
    </submittedName>
</protein>
<dbReference type="AlphaFoldDB" id="F7Q1E6"/>
<dbReference type="eggNOG" id="COG4913">
    <property type="taxonomic scope" value="Bacteria"/>
</dbReference>
<feature type="coiled-coil region" evidence="1">
    <location>
        <begin position="611"/>
        <end position="638"/>
    </location>
</feature>
<feature type="coiled-coil region" evidence="1">
    <location>
        <begin position="409"/>
        <end position="443"/>
    </location>
</feature>
<dbReference type="Pfam" id="PF13555">
    <property type="entry name" value="AAA_29"/>
    <property type="match status" value="1"/>
</dbReference>
<feature type="coiled-coil region" evidence="1">
    <location>
        <begin position="697"/>
        <end position="759"/>
    </location>
</feature>
<comment type="caution">
    <text evidence="2">The sequence shown here is derived from an EMBL/GenBank/DDBJ whole genome shotgun (WGS) entry which is preliminary data.</text>
</comment>
<dbReference type="Pfam" id="PF13558">
    <property type="entry name" value="SbcC_Walker_B"/>
    <property type="match status" value="1"/>
</dbReference>
<dbReference type="EMBL" id="AFNU02000003">
    <property type="protein sequence ID" value="ERJ12865.1"/>
    <property type="molecule type" value="Genomic_DNA"/>
</dbReference>
<dbReference type="SUPFAM" id="SSF52540">
    <property type="entry name" value="P-loop containing nucleoside triphosphate hydrolases"/>
    <property type="match status" value="1"/>
</dbReference>
<proteinExistence type="predicted"/>
<evidence type="ECO:0000313" key="3">
    <source>
        <dbReference type="Proteomes" id="UP000005707"/>
    </source>
</evidence>
<reference evidence="2 3" key="1">
    <citation type="journal article" date="2011" name="J. Bacteriol.">
        <title>Genome sequence of Haloplasma contractile, an unusual contractile bacterium from a deep-sea anoxic brine lake.</title>
        <authorList>
            <person name="Antunes A."/>
            <person name="Alam I."/>
            <person name="El Dorry H."/>
            <person name="Siam R."/>
            <person name="Robertson A."/>
            <person name="Bajic V.B."/>
            <person name="Stingl U."/>
        </authorList>
    </citation>
    <scope>NUCLEOTIDE SEQUENCE [LARGE SCALE GENOMIC DNA]</scope>
    <source>
        <strain evidence="2 3">SSD-17B</strain>
    </source>
</reference>
<accession>F7Q1E6</accession>
<gene>
    <name evidence="2" type="ORF">HLPCO_001205</name>
</gene>